<protein>
    <submittedName>
        <fullName evidence="1">Uncharacterized protein</fullName>
    </submittedName>
</protein>
<organism evidence="1 2">
    <name type="scientific">Dermacentor silvarum</name>
    <name type="common">Tick</name>
    <dbReference type="NCBI Taxonomy" id="543639"/>
    <lineage>
        <taxon>Eukaryota</taxon>
        <taxon>Metazoa</taxon>
        <taxon>Ecdysozoa</taxon>
        <taxon>Arthropoda</taxon>
        <taxon>Chelicerata</taxon>
        <taxon>Arachnida</taxon>
        <taxon>Acari</taxon>
        <taxon>Parasitiformes</taxon>
        <taxon>Ixodida</taxon>
        <taxon>Ixodoidea</taxon>
        <taxon>Ixodidae</taxon>
        <taxon>Rhipicephalinae</taxon>
        <taxon>Dermacentor</taxon>
    </lineage>
</organism>
<accession>A0ACB8DCR0</accession>
<dbReference type="EMBL" id="CM023471">
    <property type="protein sequence ID" value="KAH7965752.1"/>
    <property type="molecule type" value="Genomic_DNA"/>
</dbReference>
<keyword evidence="2" id="KW-1185">Reference proteome</keyword>
<comment type="caution">
    <text evidence="1">The sequence shown here is derived from an EMBL/GenBank/DDBJ whole genome shotgun (WGS) entry which is preliminary data.</text>
</comment>
<proteinExistence type="predicted"/>
<name>A0ACB8DCR0_DERSI</name>
<gene>
    <name evidence="1" type="ORF">HPB49_010417</name>
</gene>
<sequence>MQTRLLEEPNLTLETAVSTALAMESAKRDASELCVPEGAVSANVNLLMTSDKKHMSYYRCGDAHYATECPHIRKICSYCRKVGHLAKV</sequence>
<reference evidence="1" key="1">
    <citation type="submission" date="2020-05" db="EMBL/GenBank/DDBJ databases">
        <title>Large-scale comparative analyses of tick genomes elucidate their genetic diversity and vector capacities.</title>
        <authorList>
            <person name="Jia N."/>
            <person name="Wang J."/>
            <person name="Shi W."/>
            <person name="Du L."/>
            <person name="Sun Y."/>
            <person name="Zhan W."/>
            <person name="Jiang J."/>
            <person name="Wang Q."/>
            <person name="Zhang B."/>
            <person name="Ji P."/>
            <person name="Sakyi L.B."/>
            <person name="Cui X."/>
            <person name="Yuan T."/>
            <person name="Jiang B."/>
            <person name="Yang W."/>
            <person name="Lam T.T.-Y."/>
            <person name="Chang Q."/>
            <person name="Ding S."/>
            <person name="Wang X."/>
            <person name="Zhu J."/>
            <person name="Ruan X."/>
            <person name="Zhao L."/>
            <person name="Wei J."/>
            <person name="Que T."/>
            <person name="Du C."/>
            <person name="Cheng J."/>
            <person name="Dai P."/>
            <person name="Han X."/>
            <person name="Huang E."/>
            <person name="Gao Y."/>
            <person name="Liu J."/>
            <person name="Shao H."/>
            <person name="Ye R."/>
            <person name="Li L."/>
            <person name="Wei W."/>
            <person name="Wang X."/>
            <person name="Wang C."/>
            <person name="Yang T."/>
            <person name="Huo Q."/>
            <person name="Li W."/>
            <person name="Guo W."/>
            <person name="Chen H."/>
            <person name="Zhou L."/>
            <person name="Ni X."/>
            <person name="Tian J."/>
            <person name="Zhou Y."/>
            <person name="Sheng Y."/>
            <person name="Liu T."/>
            <person name="Pan Y."/>
            <person name="Xia L."/>
            <person name="Li J."/>
            <person name="Zhao F."/>
            <person name="Cao W."/>
        </authorList>
    </citation>
    <scope>NUCLEOTIDE SEQUENCE</scope>
    <source>
        <strain evidence="1">Dsil-2018</strain>
    </source>
</reference>
<evidence type="ECO:0000313" key="1">
    <source>
        <dbReference type="EMBL" id="KAH7965752.1"/>
    </source>
</evidence>
<evidence type="ECO:0000313" key="2">
    <source>
        <dbReference type="Proteomes" id="UP000821865"/>
    </source>
</evidence>
<dbReference type="Proteomes" id="UP000821865">
    <property type="component" value="Chromosome 2"/>
</dbReference>